<gene>
    <name evidence="1" type="ORF">L2111_25520</name>
</gene>
<accession>A0A9X4JP38</accession>
<feature type="non-terminal residue" evidence="1">
    <location>
        <position position="1"/>
    </location>
</feature>
<evidence type="ECO:0000313" key="2">
    <source>
        <dbReference type="Proteomes" id="UP001147005"/>
    </source>
</evidence>
<protein>
    <submittedName>
        <fullName evidence="1">Uncharacterized protein</fullName>
    </submittedName>
</protein>
<organism evidence="1 2">
    <name type="scientific">Citrobacter portucalensis</name>
    <dbReference type="NCBI Taxonomy" id="1639133"/>
    <lineage>
        <taxon>Bacteria</taxon>
        <taxon>Pseudomonadati</taxon>
        <taxon>Pseudomonadota</taxon>
        <taxon>Gammaproteobacteria</taxon>
        <taxon>Enterobacterales</taxon>
        <taxon>Enterobacteriaceae</taxon>
        <taxon>Citrobacter</taxon>
        <taxon>Citrobacter freundii complex</taxon>
    </lineage>
</organism>
<dbReference type="Proteomes" id="UP001147005">
    <property type="component" value="Unassembled WGS sequence"/>
</dbReference>
<sequence>QGHRALSEHKTLSVSWSHYLPFVTFTSDPIEGEVSQALSLYKIALIKTNYRNFWHRLLCKLRDKEALENECILVKQEIRCRDVINQSDAHREMLKILISQQPSDIRQRDQFSRLLEPSSTNALYREHSDDK</sequence>
<dbReference type="RefSeq" id="WP_275398891.1">
    <property type="nucleotide sequence ID" value="NZ_JAKIHW010000062.1"/>
</dbReference>
<dbReference type="AlphaFoldDB" id="A0A9X4JP38"/>
<comment type="caution">
    <text evidence="1">The sequence shown here is derived from an EMBL/GenBank/DDBJ whole genome shotgun (WGS) entry which is preliminary data.</text>
</comment>
<evidence type="ECO:0000313" key="1">
    <source>
        <dbReference type="EMBL" id="MDE9621406.1"/>
    </source>
</evidence>
<dbReference type="EMBL" id="JAKIHW010000062">
    <property type="protein sequence ID" value="MDE9621406.1"/>
    <property type="molecule type" value="Genomic_DNA"/>
</dbReference>
<name>A0A9X4JP38_9ENTR</name>
<proteinExistence type="predicted"/>
<reference evidence="1" key="1">
    <citation type="submission" date="2022-01" db="EMBL/GenBank/DDBJ databases">
        <title>Genetic Characterization of Carbapenem-resistant Citrobacter spp. from China: a multicenter study.</title>
        <authorList>
            <person name="Ye L."/>
        </authorList>
    </citation>
    <scope>NUCLEOTIDE SEQUENCE</scope>
    <source>
        <strain evidence="1">IR5432</strain>
    </source>
</reference>